<accession>A0A975JFC6</accession>
<dbReference type="PANTHER" id="PTHR33643">
    <property type="entry name" value="UREASE ACCESSORY PROTEIN D"/>
    <property type="match status" value="1"/>
</dbReference>
<dbReference type="KEGG" id="sual:KDD17_04215"/>
<dbReference type="InterPro" id="IPR002669">
    <property type="entry name" value="UreD"/>
</dbReference>
<dbReference type="RefSeq" id="WP_212705425.1">
    <property type="nucleotide sequence ID" value="NZ_CP073581.1"/>
</dbReference>
<dbReference type="GO" id="GO:0016151">
    <property type="term" value="F:nickel cation binding"/>
    <property type="evidence" value="ECO:0007669"/>
    <property type="project" value="UniProtKB-UniRule"/>
</dbReference>
<name>A0A975JFC6_9RHOB</name>
<protein>
    <recommendedName>
        <fullName evidence="3">Urease accessory protein UreD</fullName>
    </recommendedName>
</protein>
<reference evidence="4" key="1">
    <citation type="submission" date="2021-04" db="EMBL/GenBank/DDBJ databases">
        <title>Complete genome sequence for Sulfitobacter sp. strain JK7-1.</title>
        <authorList>
            <person name="Park S.-J."/>
        </authorList>
    </citation>
    <scope>NUCLEOTIDE SEQUENCE</scope>
    <source>
        <strain evidence="4">JK7-1</strain>
    </source>
</reference>
<keyword evidence="5" id="KW-1185">Reference proteome</keyword>
<dbReference type="EMBL" id="CP073581">
    <property type="protein sequence ID" value="QUJ77230.1"/>
    <property type="molecule type" value="Genomic_DNA"/>
</dbReference>
<comment type="subunit">
    <text evidence="3">UreD, UreF and UreG form a complex that acts as a GTP-hydrolysis-dependent molecular chaperone, activating the urease apoprotein by helping to assemble the nickel containing metallocenter of UreC. The UreE protein probably delivers the nickel.</text>
</comment>
<evidence type="ECO:0000256" key="2">
    <source>
        <dbReference type="ARBA" id="ARBA00023186"/>
    </source>
</evidence>
<gene>
    <name evidence="3" type="primary">ureD</name>
    <name evidence="4" type="ORF">KDD17_04215</name>
</gene>
<evidence type="ECO:0000256" key="1">
    <source>
        <dbReference type="ARBA" id="ARBA00007177"/>
    </source>
</evidence>
<dbReference type="PANTHER" id="PTHR33643:SF1">
    <property type="entry name" value="UREASE ACCESSORY PROTEIN D"/>
    <property type="match status" value="1"/>
</dbReference>
<evidence type="ECO:0000256" key="3">
    <source>
        <dbReference type="HAMAP-Rule" id="MF_01384"/>
    </source>
</evidence>
<comment type="function">
    <text evidence="3">Required for maturation of urease via the functional incorporation of the urease nickel metallocenter.</text>
</comment>
<dbReference type="GO" id="GO:0005737">
    <property type="term" value="C:cytoplasm"/>
    <property type="evidence" value="ECO:0007669"/>
    <property type="project" value="UniProtKB-SubCell"/>
</dbReference>
<organism evidence="4 5">
    <name type="scientific">Sulfitobacter albidus</name>
    <dbReference type="NCBI Taxonomy" id="2829501"/>
    <lineage>
        <taxon>Bacteria</taxon>
        <taxon>Pseudomonadati</taxon>
        <taxon>Pseudomonadota</taxon>
        <taxon>Alphaproteobacteria</taxon>
        <taxon>Rhodobacterales</taxon>
        <taxon>Roseobacteraceae</taxon>
        <taxon>Sulfitobacter</taxon>
    </lineage>
</organism>
<comment type="subcellular location">
    <subcellularLocation>
        <location evidence="3">Cytoplasm</location>
    </subcellularLocation>
</comment>
<keyword evidence="2 3" id="KW-0143">Chaperone</keyword>
<sequence length="287" mass="29916">MVGCLSKGFDIKQLRPSDLTPVAAPRAIGAVALALAPRGGATRVANLRQSGCLKCILPRVFGPQAEAVVVNTAGGVTGGDDLDLRITLAGGSDVRVTTQAAERIYRSADGTPGRIATRVEVGAGARLHWLPQETILFDRAALDRRLHISLAPDARLLAVETHVMGRAAMGEVVHDLALHDRIAVDRVGVPLVRDGVRLHGDADAVLAAAATGGGAGAIATLIYVAPDAAAQLPAIRAMLPETAGVSLRGEDTLLLRALAPDSLSLRRGMIPVLERLATHSLPSVWRL</sequence>
<comment type="similarity">
    <text evidence="1 3">Belongs to the UreD family.</text>
</comment>
<evidence type="ECO:0000313" key="5">
    <source>
        <dbReference type="Proteomes" id="UP000683291"/>
    </source>
</evidence>
<dbReference type="HAMAP" id="MF_01384">
    <property type="entry name" value="UreD"/>
    <property type="match status" value="1"/>
</dbReference>
<keyword evidence="3" id="KW-0963">Cytoplasm</keyword>
<dbReference type="Proteomes" id="UP000683291">
    <property type="component" value="Chromosome 1"/>
</dbReference>
<proteinExistence type="inferred from homology"/>
<evidence type="ECO:0000313" key="4">
    <source>
        <dbReference type="EMBL" id="QUJ77230.1"/>
    </source>
</evidence>
<keyword evidence="3" id="KW-0996">Nickel insertion</keyword>
<dbReference type="Pfam" id="PF01774">
    <property type="entry name" value="UreD"/>
    <property type="match status" value="1"/>
</dbReference>
<dbReference type="AlphaFoldDB" id="A0A975JFC6"/>